<keyword evidence="3" id="KW-1185">Reference proteome</keyword>
<dbReference type="RefSeq" id="WP_203752659.1">
    <property type="nucleotide sequence ID" value="NZ_BONF01000037.1"/>
</dbReference>
<protein>
    <recommendedName>
        <fullName evidence="4">YbaB/EbfC DNA-binding family protein</fullName>
    </recommendedName>
</protein>
<comment type="caution">
    <text evidence="2">The sequence shown here is derived from an EMBL/GenBank/DDBJ whole genome shotgun (WGS) entry which is preliminary data.</text>
</comment>
<dbReference type="AlphaFoldDB" id="A0A8J3JPB1"/>
<dbReference type="Pfam" id="PF02575">
    <property type="entry name" value="YbaB_DNA_bd"/>
    <property type="match status" value="1"/>
</dbReference>
<dbReference type="InterPro" id="IPR004401">
    <property type="entry name" value="YbaB/EbfC"/>
</dbReference>
<evidence type="ECO:0000256" key="1">
    <source>
        <dbReference type="SAM" id="MobiDB-lite"/>
    </source>
</evidence>
<sequence>MIGRNLDDAEEWLRTWTSQVSAQAEAAQRMSERVAALTATAGGADGAIRVTVTSSGQLTALELDDRVQRMRGADLAKEIMRVTRLAQSRITAQVAEVVSETVGTDTETGRAVLGSYEQRFPTPPEEPEHDRGR</sequence>
<organism evidence="2 3">
    <name type="scientific">Catellatospora bangladeshensis</name>
    <dbReference type="NCBI Taxonomy" id="310355"/>
    <lineage>
        <taxon>Bacteria</taxon>
        <taxon>Bacillati</taxon>
        <taxon>Actinomycetota</taxon>
        <taxon>Actinomycetes</taxon>
        <taxon>Micromonosporales</taxon>
        <taxon>Micromonosporaceae</taxon>
        <taxon>Catellatospora</taxon>
    </lineage>
</organism>
<evidence type="ECO:0000313" key="2">
    <source>
        <dbReference type="EMBL" id="GIF84397.1"/>
    </source>
</evidence>
<dbReference type="Gene3D" id="3.30.1310.10">
    <property type="entry name" value="Nucleoid-associated protein YbaB-like domain"/>
    <property type="match status" value="1"/>
</dbReference>
<dbReference type="EMBL" id="BONF01000037">
    <property type="protein sequence ID" value="GIF84397.1"/>
    <property type="molecule type" value="Genomic_DNA"/>
</dbReference>
<dbReference type="Proteomes" id="UP000601223">
    <property type="component" value="Unassembled WGS sequence"/>
</dbReference>
<feature type="region of interest" description="Disordered" evidence="1">
    <location>
        <begin position="99"/>
        <end position="133"/>
    </location>
</feature>
<dbReference type="SUPFAM" id="SSF82607">
    <property type="entry name" value="YbaB-like"/>
    <property type="match status" value="1"/>
</dbReference>
<evidence type="ECO:0008006" key="4">
    <source>
        <dbReference type="Google" id="ProtNLM"/>
    </source>
</evidence>
<proteinExistence type="predicted"/>
<accession>A0A8J3JPB1</accession>
<gene>
    <name evidence="2" type="ORF">Cba03nite_57460</name>
</gene>
<dbReference type="InterPro" id="IPR036894">
    <property type="entry name" value="YbaB-like_sf"/>
</dbReference>
<name>A0A8J3JPB1_9ACTN</name>
<dbReference type="GO" id="GO:0003677">
    <property type="term" value="F:DNA binding"/>
    <property type="evidence" value="ECO:0007669"/>
    <property type="project" value="InterPro"/>
</dbReference>
<evidence type="ECO:0000313" key="3">
    <source>
        <dbReference type="Proteomes" id="UP000601223"/>
    </source>
</evidence>
<reference evidence="2 3" key="1">
    <citation type="submission" date="2021-01" db="EMBL/GenBank/DDBJ databases">
        <title>Whole genome shotgun sequence of Catellatospora bangladeshensis NBRC 107357.</title>
        <authorList>
            <person name="Komaki H."/>
            <person name="Tamura T."/>
        </authorList>
    </citation>
    <scope>NUCLEOTIDE SEQUENCE [LARGE SCALE GENOMIC DNA]</scope>
    <source>
        <strain evidence="2 3">NBRC 107357</strain>
    </source>
</reference>